<dbReference type="InterPro" id="IPR029058">
    <property type="entry name" value="AB_hydrolase_fold"/>
</dbReference>
<dbReference type="Proteomes" id="UP000245712">
    <property type="component" value="Unassembled WGS sequence"/>
</dbReference>
<dbReference type="InterPro" id="IPR050261">
    <property type="entry name" value="FrsA_esterase"/>
</dbReference>
<keyword evidence="5" id="KW-1185">Reference proteome</keyword>
<keyword evidence="2" id="KW-0732">Signal</keyword>
<evidence type="ECO:0000256" key="1">
    <source>
        <dbReference type="ARBA" id="ARBA00022801"/>
    </source>
</evidence>
<evidence type="ECO:0000259" key="3">
    <source>
        <dbReference type="Pfam" id="PF01738"/>
    </source>
</evidence>
<organism evidence="4 5">
    <name type="scientific">Paraburkholderia unamae</name>
    <dbReference type="NCBI Taxonomy" id="219649"/>
    <lineage>
        <taxon>Bacteria</taxon>
        <taxon>Pseudomonadati</taxon>
        <taxon>Pseudomonadota</taxon>
        <taxon>Betaproteobacteria</taxon>
        <taxon>Burkholderiales</taxon>
        <taxon>Burkholderiaceae</taxon>
        <taxon>Paraburkholderia</taxon>
    </lineage>
</organism>
<feature type="signal peptide" evidence="2">
    <location>
        <begin position="1"/>
        <end position="24"/>
    </location>
</feature>
<dbReference type="RefSeq" id="WP_112177804.1">
    <property type="nucleotide sequence ID" value="NZ_QEOB01000040.1"/>
</dbReference>
<protein>
    <submittedName>
        <fullName evidence="4">Dienelactone hydrolase</fullName>
    </submittedName>
</protein>
<dbReference type="GO" id="GO:0016787">
    <property type="term" value="F:hydrolase activity"/>
    <property type="evidence" value="ECO:0007669"/>
    <property type="project" value="UniProtKB-KW"/>
</dbReference>
<dbReference type="PANTHER" id="PTHR22946:SF9">
    <property type="entry name" value="POLYKETIDE TRANSFERASE AF380"/>
    <property type="match status" value="1"/>
</dbReference>
<name>A0ABX5K7D4_9BURK</name>
<dbReference type="PANTHER" id="PTHR22946">
    <property type="entry name" value="DIENELACTONE HYDROLASE DOMAIN-CONTAINING PROTEIN-RELATED"/>
    <property type="match status" value="1"/>
</dbReference>
<feature type="domain" description="Dienelactone hydrolase" evidence="3">
    <location>
        <begin position="66"/>
        <end position="255"/>
    </location>
</feature>
<dbReference type="InterPro" id="IPR002925">
    <property type="entry name" value="Dienelactn_hydro"/>
</dbReference>
<evidence type="ECO:0000256" key="2">
    <source>
        <dbReference type="SAM" id="SignalP"/>
    </source>
</evidence>
<evidence type="ECO:0000313" key="5">
    <source>
        <dbReference type="Proteomes" id="UP000245712"/>
    </source>
</evidence>
<dbReference type="Gene3D" id="3.40.50.1820">
    <property type="entry name" value="alpha/beta hydrolase"/>
    <property type="match status" value="1"/>
</dbReference>
<reference evidence="4 5" key="1">
    <citation type="submission" date="2018-05" db="EMBL/GenBank/DDBJ databases">
        <title>Genomic Encyclopedia of Type Strains, Phase IV (KMG-V): Genome sequencing to study the core and pangenomes of soil and plant-associated prokaryotes.</title>
        <authorList>
            <person name="Whitman W."/>
        </authorList>
    </citation>
    <scope>NUCLEOTIDE SEQUENCE [LARGE SCALE GENOMIC DNA]</scope>
    <source>
        <strain evidence="4 5">SCZa-39</strain>
    </source>
</reference>
<sequence>MSITSKYLLGRIALICILSCLATAGRAQVTRMEVIPIPSVTLTDQEFLNGREDGKPITVAGELRLPRNGTDQLPLVILLHASGGIGSSIADWEDYFLSLGVATFVIDSFSGRGIANTINDQSQLGRLAQTEDAYRAIAILSKHPRIDANRIILMGFSRGGQNALYASLNRFQRMHARADTQFAAYIAFYPDCTSTYLEDEDVVGKPVRIFQGTEDNYNPVAPCRAYVERLKTKAHDLQLIEYTGASHFFDARALKQAQQLSQAQTTRNCRIVEVENGLLVDAKTKQPFSYNDSCVERGTTIAYDENAATKAKEAVGEIIKAVLKP</sequence>
<feature type="chain" id="PRO_5047387549" evidence="2">
    <location>
        <begin position="25"/>
        <end position="325"/>
    </location>
</feature>
<dbReference type="Pfam" id="PF01738">
    <property type="entry name" value="DLH"/>
    <property type="match status" value="1"/>
</dbReference>
<dbReference type="SUPFAM" id="SSF53474">
    <property type="entry name" value="alpha/beta-Hydrolases"/>
    <property type="match status" value="1"/>
</dbReference>
<comment type="caution">
    <text evidence="4">The sequence shown here is derived from an EMBL/GenBank/DDBJ whole genome shotgun (WGS) entry which is preliminary data.</text>
</comment>
<dbReference type="EMBL" id="QEOB01000040">
    <property type="protein sequence ID" value="PVX61358.1"/>
    <property type="molecule type" value="Genomic_DNA"/>
</dbReference>
<gene>
    <name evidence="4" type="ORF">C7402_1407</name>
</gene>
<evidence type="ECO:0000313" key="4">
    <source>
        <dbReference type="EMBL" id="PVX61358.1"/>
    </source>
</evidence>
<keyword evidence="1 4" id="KW-0378">Hydrolase</keyword>
<accession>A0ABX5K7D4</accession>
<proteinExistence type="predicted"/>